<evidence type="ECO:0000313" key="9">
    <source>
        <dbReference type="EMBL" id="KAJ1983267.1"/>
    </source>
</evidence>
<comment type="subcellular location">
    <subcellularLocation>
        <location evidence="1">Mitochondrion</location>
    </subcellularLocation>
</comment>
<keyword evidence="10" id="KW-1185">Reference proteome</keyword>
<evidence type="ECO:0000256" key="1">
    <source>
        <dbReference type="ARBA" id="ARBA00004173"/>
    </source>
</evidence>
<organism evidence="9 10">
    <name type="scientific">Dimargaris verticillata</name>
    <dbReference type="NCBI Taxonomy" id="2761393"/>
    <lineage>
        <taxon>Eukaryota</taxon>
        <taxon>Fungi</taxon>
        <taxon>Fungi incertae sedis</taxon>
        <taxon>Zoopagomycota</taxon>
        <taxon>Kickxellomycotina</taxon>
        <taxon>Dimargaritomycetes</taxon>
        <taxon>Dimargaritales</taxon>
        <taxon>Dimargaritaceae</taxon>
        <taxon>Dimargaris</taxon>
    </lineage>
</organism>
<keyword evidence="4" id="KW-0689">Ribosomal protein</keyword>
<comment type="similarity">
    <text evidence="2">Belongs to the mitochondrion-specific ribosomal protein mL53 family.</text>
</comment>
<dbReference type="AlphaFoldDB" id="A0A9W8BAX0"/>
<evidence type="ECO:0000256" key="2">
    <source>
        <dbReference type="ARBA" id="ARBA00005557"/>
    </source>
</evidence>
<evidence type="ECO:0000256" key="7">
    <source>
        <dbReference type="ARBA" id="ARBA00035180"/>
    </source>
</evidence>
<evidence type="ECO:0000313" key="10">
    <source>
        <dbReference type="Proteomes" id="UP001151582"/>
    </source>
</evidence>
<name>A0A9W8BAX0_9FUNG</name>
<evidence type="ECO:0000256" key="6">
    <source>
        <dbReference type="ARBA" id="ARBA00023274"/>
    </source>
</evidence>
<dbReference type="Gene3D" id="3.40.30.10">
    <property type="entry name" value="Glutaredoxin"/>
    <property type="match status" value="1"/>
</dbReference>
<comment type="caution">
    <text evidence="9">The sequence shown here is derived from an EMBL/GenBank/DDBJ whole genome shotgun (WGS) entry which is preliminary data.</text>
</comment>
<keyword evidence="3" id="KW-0809">Transit peptide</keyword>
<keyword evidence="6" id="KW-0687">Ribonucleoprotein</keyword>
<dbReference type="Pfam" id="PF10780">
    <property type="entry name" value="MRP_L53"/>
    <property type="match status" value="1"/>
</dbReference>
<dbReference type="Proteomes" id="UP001151582">
    <property type="component" value="Unassembled WGS sequence"/>
</dbReference>
<proteinExistence type="inferred from homology"/>
<dbReference type="GO" id="GO:0005762">
    <property type="term" value="C:mitochondrial large ribosomal subunit"/>
    <property type="evidence" value="ECO:0007669"/>
    <property type="project" value="TreeGrafter"/>
</dbReference>
<evidence type="ECO:0000256" key="4">
    <source>
        <dbReference type="ARBA" id="ARBA00022980"/>
    </source>
</evidence>
<accession>A0A9W8BAX0</accession>
<dbReference type="PANTHER" id="PTHR33618">
    <property type="entry name" value="39S RIBOSOMAL PROTEIN L53, MITOCHONDRIAL"/>
    <property type="match status" value="1"/>
</dbReference>
<dbReference type="EMBL" id="JANBQB010000063">
    <property type="protein sequence ID" value="KAJ1983267.1"/>
    <property type="molecule type" value="Genomic_DNA"/>
</dbReference>
<reference evidence="9" key="1">
    <citation type="submission" date="2022-07" db="EMBL/GenBank/DDBJ databases">
        <title>Phylogenomic reconstructions and comparative analyses of Kickxellomycotina fungi.</title>
        <authorList>
            <person name="Reynolds N.K."/>
            <person name="Stajich J.E."/>
            <person name="Barry K."/>
            <person name="Grigoriev I.V."/>
            <person name="Crous P."/>
            <person name="Smith M.E."/>
        </authorList>
    </citation>
    <scope>NUCLEOTIDE SEQUENCE</scope>
    <source>
        <strain evidence="9">RSA 567</strain>
    </source>
</reference>
<protein>
    <recommendedName>
        <fullName evidence="7">Large ribosomal subunit protein mL53</fullName>
    </recommendedName>
    <alternativeName>
        <fullName evidence="8">39S ribosomal protein L53, mitochondrial</fullName>
    </alternativeName>
</protein>
<dbReference type="PANTHER" id="PTHR33618:SF1">
    <property type="entry name" value="LARGE RIBOSOMAL SUBUNIT PROTEIN ML53"/>
    <property type="match status" value="1"/>
</dbReference>
<keyword evidence="5" id="KW-0496">Mitochondrion</keyword>
<dbReference type="InterPro" id="IPR019716">
    <property type="entry name" value="Ribosomal_mL53"/>
</dbReference>
<evidence type="ECO:0000256" key="5">
    <source>
        <dbReference type="ARBA" id="ARBA00023128"/>
    </source>
</evidence>
<dbReference type="OrthoDB" id="4136894at2759"/>
<evidence type="ECO:0000256" key="8">
    <source>
        <dbReference type="ARBA" id="ARBA00042721"/>
    </source>
</evidence>
<evidence type="ECO:0000256" key="3">
    <source>
        <dbReference type="ARBA" id="ARBA00022946"/>
    </source>
</evidence>
<sequence>MLKFVKSIKVTFSPYNQASNSAKVFINRIMTSKNIATNPDCKITPVISDDVATVPNIQLAFRNGNNMSFNTARMEVDEIVETLAKQNRKLQQDEDDRT</sequence>
<gene>
    <name evidence="9" type="ORF">H4R34_001389</name>
</gene>
<dbReference type="InterPro" id="IPR052473">
    <property type="entry name" value="mtLSU_mL53"/>
</dbReference>